<dbReference type="Proteomes" id="UP001174909">
    <property type="component" value="Unassembled WGS sequence"/>
</dbReference>
<name>A0AA35RZU2_GEOBA</name>
<accession>A0AA35RZU2</accession>
<protein>
    <submittedName>
        <fullName evidence="2">Uncharacterized protein</fullName>
    </submittedName>
</protein>
<dbReference type="AlphaFoldDB" id="A0AA35RZU2"/>
<keyword evidence="1" id="KW-0812">Transmembrane</keyword>
<reference evidence="2" key="1">
    <citation type="submission" date="2023-03" db="EMBL/GenBank/DDBJ databases">
        <authorList>
            <person name="Steffen K."/>
            <person name="Cardenas P."/>
        </authorList>
    </citation>
    <scope>NUCLEOTIDE SEQUENCE</scope>
</reference>
<proteinExistence type="predicted"/>
<evidence type="ECO:0000313" key="2">
    <source>
        <dbReference type="EMBL" id="CAI8019591.1"/>
    </source>
</evidence>
<evidence type="ECO:0000313" key="3">
    <source>
        <dbReference type="Proteomes" id="UP001174909"/>
    </source>
</evidence>
<keyword evidence="1" id="KW-1133">Transmembrane helix</keyword>
<organism evidence="2 3">
    <name type="scientific">Geodia barretti</name>
    <name type="common">Barrett's horny sponge</name>
    <dbReference type="NCBI Taxonomy" id="519541"/>
    <lineage>
        <taxon>Eukaryota</taxon>
        <taxon>Metazoa</taxon>
        <taxon>Porifera</taxon>
        <taxon>Demospongiae</taxon>
        <taxon>Heteroscleromorpha</taxon>
        <taxon>Tetractinellida</taxon>
        <taxon>Astrophorina</taxon>
        <taxon>Geodiidae</taxon>
        <taxon>Geodia</taxon>
    </lineage>
</organism>
<dbReference type="EMBL" id="CASHTH010001764">
    <property type="protein sequence ID" value="CAI8019591.1"/>
    <property type="molecule type" value="Genomic_DNA"/>
</dbReference>
<feature type="transmembrane region" description="Helical" evidence="1">
    <location>
        <begin position="6"/>
        <end position="25"/>
    </location>
</feature>
<gene>
    <name evidence="2" type="ORF">GBAR_LOCUS11771</name>
</gene>
<evidence type="ECO:0000256" key="1">
    <source>
        <dbReference type="SAM" id="Phobius"/>
    </source>
</evidence>
<sequence length="41" mass="4274">MVMELLYSNYTLVLLGTVALAGGMLGEGSNIGTVPDGWQVC</sequence>
<comment type="caution">
    <text evidence="2">The sequence shown here is derived from an EMBL/GenBank/DDBJ whole genome shotgun (WGS) entry which is preliminary data.</text>
</comment>
<keyword evidence="1" id="KW-0472">Membrane</keyword>
<keyword evidence="3" id="KW-1185">Reference proteome</keyword>